<evidence type="ECO:0000313" key="11">
    <source>
        <dbReference type="EMBL" id="AEJ20730.1"/>
    </source>
</evidence>
<dbReference type="Gene3D" id="6.10.340.10">
    <property type="match status" value="1"/>
</dbReference>
<dbReference type="Pfam" id="PF06580">
    <property type="entry name" value="His_kinase"/>
    <property type="match status" value="1"/>
</dbReference>
<keyword evidence="8" id="KW-0812">Transmembrane</keyword>
<keyword evidence="7" id="KW-0175">Coiled coil</keyword>
<gene>
    <name evidence="11" type="ordered locus">Spica_2632</name>
</gene>
<feature type="domain" description="HAMP" evidence="10">
    <location>
        <begin position="203"/>
        <end position="256"/>
    </location>
</feature>
<sequence length="486" mass="55653">MALIKLSIRLKLVMFYIIAISAVAILDLYVQLVTYQGVQEFDIRLNRYHRIHQLRLDLGQQFQRVERQLREGTTPDESQLAFEQQSLYFSLSQLEADDHESKNVYFNLRATRRGLDAYFLLLAKGIAKREMRELGWYQDIALANRIVNYIDGYLAATLSDAMQAGAHIYQILIKRIHRIRIFTLELLGICIGIFIITGVAFSSSIAKPIHRLAEVSQHIAQGELNVPEIYTNTGDEIDILSQSFNTMSRNIKKMVQDLQEKAKLERQLREEELALREAQFINLQDQIRPHFLFNAINTIARTALFEEAHETEKLALALGTLFRYALASPEAFVTIQEEADVVEEYLKFQALRFGKRLRWVMRIQKCVRSVLIPRFTLQPLVENAVRHGIEPLEQGGMVSVDITRKSSTVFVKIKDTGKGMVVEKGCAVHEGLGISNVRKRLLLCYGDGAILRLTSKEGQGTKVLLKIPVRPKMETMIHEYHTHIDS</sequence>
<dbReference type="InterPro" id="IPR036890">
    <property type="entry name" value="HATPase_C_sf"/>
</dbReference>
<evidence type="ECO:0000256" key="2">
    <source>
        <dbReference type="ARBA" id="ARBA00004370"/>
    </source>
</evidence>
<dbReference type="InterPro" id="IPR003594">
    <property type="entry name" value="HATPase_dom"/>
</dbReference>
<dbReference type="SUPFAM" id="SSF158472">
    <property type="entry name" value="HAMP domain-like"/>
    <property type="match status" value="1"/>
</dbReference>
<keyword evidence="8" id="KW-0472">Membrane</keyword>
<feature type="transmembrane region" description="Helical" evidence="8">
    <location>
        <begin position="12"/>
        <end position="30"/>
    </location>
</feature>
<dbReference type="PANTHER" id="PTHR34220:SF7">
    <property type="entry name" value="SENSOR HISTIDINE KINASE YPDA"/>
    <property type="match status" value="1"/>
</dbReference>
<proteinExistence type="predicted"/>
<reference evidence="12" key="1">
    <citation type="journal article" date="2013" name="Stand. Genomic Sci.">
        <title>Genome sequence of the thermophilic fresh-water bacterium Spirochaeta caldaria type strain (H1(T)), reclassification of Spirochaeta caldaria, Spirochaeta stenostrepta, and Spirochaeta zuelzerae in the genus Treponema as Treponema caldaria comb. nov., Treponema stenostrepta comb. nov., and Treponema zuelzerae comb. nov., and emendation of the genus Treponema.</title>
        <authorList>
            <person name="Abt B."/>
            <person name="Goker M."/>
            <person name="Scheuner C."/>
            <person name="Han C."/>
            <person name="Lu M."/>
            <person name="Misra M."/>
            <person name="Lapidus A."/>
            <person name="Nolan M."/>
            <person name="Lucas S."/>
            <person name="Hammon N."/>
            <person name="Deshpande S."/>
            <person name="Cheng J.F."/>
            <person name="Tapia R."/>
            <person name="Goodwin L.A."/>
            <person name="Pitluck S."/>
            <person name="Liolios K."/>
            <person name="Pagani I."/>
            <person name="Ivanova N."/>
            <person name="Mavromatis K."/>
            <person name="Mikhailova N."/>
            <person name="Huntemann M."/>
            <person name="Pati A."/>
            <person name="Chen A."/>
            <person name="Palaniappan K."/>
            <person name="Land M."/>
            <person name="Hauser L."/>
            <person name="Jeffries C.D."/>
            <person name="Rohde M."/>
            <person name="Spring S."/>
            <person name="Gronow S."/>
            <person name="Detter J.C."/>
            <person name="Bristow J."/>
            <person name="Eisen J.A."/>
            <person name="Markowitz V."/>
            <person name="Hugenholtz P."/>
            <person name="Kyrpides N.C."/>
            <person name="Woyke T."/>
            <person name="Klenk H.P."/>
        </authorList>
    </citation>
    <scope>NUCLEOTIDE SEQUENCE</scope>
    <source>
        <strain evidence="12">ATCC 51460 / DSM 7334 / H1</strain>
    </source>
</reference>
<dbReference type="SUPFAM" id="SSF55874">
    <property type="entry name" value="ATPase domain of HSP90 chaperone/DNA topoisomerase II/histidine kinase"/>
    <property type="match status" value="1"/>
</dbReference>
<keyword evidence="8" id="KW-1133">Transmembrane helix</keyword>
<dbReference type="Proteomes" id="UP000000503">
    <property type="component" value="Chromosome"/>
</dbReference>
<dbReference type="CDD" id="cd06225">
    <property type="entry name" value="HAMP"/>
    <property type="match status" value="1"/>
</dbReference>
<evidence type="ECO:0000259" key="10">
    <source>
        <dbReference type="PROSITE" id="PS50885"/>
    </source>
</evidence>
<dbReference type="InterPro" id="IPR010559">
    <property type="entry name" value="Sig_transdc_His_kin_internal"/>
</dbReference>
<dbReference type="AlphaFoldDB" id="F8EZK6"/>
<dbReference type="PROSITE" id="PS50109">
    <property type="entry name" value="HIS_KIN"/>
    <property type="match status" value="1"/>
</dbReference>
<evidence type="ECO:0000256" key="7">
    <source>
        <dbReference type="SAM" id="Coils"/>
    </source>
</evidence>
<keyword evidence="5" id="KW-0808">Transferase</keyword>
<dbReference type="InterPro" id="IPR005467">
    <property type="entry name" value="His_kinase_dom"/>
</dbReference>
<dbReference type="Pfam" id="PF02518">
    <property type="entry name" value="HATPase_c"/>
    <property type="match status" value="1"/>
</dbReference>
<evidence type="ECO:0000256" key="4">
    <source>
        <dbReference type="ARBA" id="ARBA00022553"/>
    </source>
</evidence>
<dbReference type="EC" id="2.7.13.3" evidence="3"/>
<evidence type="ECO:0000256" key="3">
    <source>
        <dbReference type="ARBA" id="ARBA00012438"/>
    </source>
</evidence>
<dbReference type="EMBL" id="CP002868">
    <property type="protein sequence ID" value="AEJ20730.1"/>
    <property type="molecule type" value="Genomic_DNA"/>
</dbReference>
<organism evidence="11 12">
    <name type="scientific">Gracilinema caldarium (strain ATCC 51460 / DSM 7334 / H1)</name>
    <name type="common">Treponema caldarium</name>
    <dbReference type="NCBI Taxonomy" id="744872"/>
    <lineage>
        <taxon>Bacteria</taxon>
        <taxon>Pseudomonadati</taxon>
        <taxon>Spirochaetota</taxon>
        <taxon>Spirochaetia</taxon>
        <taxon>Spirochaetales</taxon>
        <taxon>Breznakiellaceae</taxon>
        <taxon>Gracilinema</taxon>
    </lineage>
</organism>
<dbReference type="InterPro" id="IPR050640">
    <property type="entry name" value="Bact_2-comp_sensor_kinase"/>
</dbReference>
<comment type="catalytic activity">
    <reaction evidence="1">
        <text>ATP + protein L-histidine = ADP + protein N-phospho-L-histidine.</text>
        <dbReference type="EC" id="2.7.13.3"/>
    </reaction>
</comment>
<feature type="domain" description="Histidine kinase" evidence="9">
    <location>
        <begin position="377"/>
        <end position="471"/>
    </location>
</feature>
<evidence type="ECO:0000313" key="12">
    <source>
        <dbReference type="Proteomes" id="UP000000503"/>
    </source>
</evidence>
<dbReference type="GO" id="GO:0000155">
    <property type="term" value="F:phosphorelay sensor kinase activity"/>
    <property type="evidence" value="ECO:0007669"/>
    <property type="project" value="InterPro"/>
</dbReference>
<dbReference type="STRING" id="744872.Spica_2632"/>
<accession>F8EZK6</accession>
<dbReference type="OrthoDB" id="370211at2"/>
<dbReference type="KEGG" id="scd:Spica_2632"/>
<dbReference type="PROSITE" id="PS50885">
    <property type="entry name" value="HAMP"/>
    <property type="match status" value="1"/>
</dbReference>
<feature type="transmembrane region" description="Helical" evidence="8">
    <location>
        <begin position="181"/>
        <end position="201"/>
    </location>
</feature>
<evidence type="ECO:0000259" key="9">
    <source>
        <dbReference type="PROSITE" id="PS50109"/>
    </source>
</evidence>
<evidence type="ECO:0000256" key="8">
    <source>
        <dbReference type="SAM" id="Phobius"/>
    </source>
</evidence>
<evidence type="ECO:0000256" key="6">
    <source>
        <dbReference type="ARBA" id="ARBA00022777"/>
    </source>
</evidence>
<dbReference type="Gene3D" id="3.30.565.10">
    <property type="entry name" value="Histidine kinase-like ATPase, C-terminal domain"/>
    <property type="match status" value="1"/>
</dbReference>
<protein>
    <recommendedName>
        <fullName evidence="3">histidine kinase</fullName>
        <ecNumber evidence="3">2.7.13.3</ecNumber>
    </recommendedName>
</protein>
<dbReference type="Pfam" id="PF00672">
    <property type="entry name" value="HAMP"/>
    <property type="match status" value="1"/>
</dbReference>
<dbReference type="RefSeq" id="WP_013970008.1">
    <property type="nucleotide sequence ID" value="NC_015732.1"/>
</dbReference>
<comment type="subcellular location">
    <subcellularLocation>
        <location evidence="2">Membrane</location>
    </subcellularLocation>
</comment>
<dbReference type="GO" id="GO:0016020">
    <property type="term" value="C:membrane"/>
    <property type="evidence" value="ECO:0007669"/>
    <property type="project" value="UniProtKB-SubCell"/>
</dbReference>
<keyword evidence="6 11" id="KW-0418">Kinase</keyword>
<name>F8EZK6_GRAC1</name>
<evidence type="ECO:0000256" key="1">
    <source>
        <dbReference type="ARBA" id="ARBA00000085"/>
    </source>
</evidence>
<dbReference type="PANTHER" id="PTHR34220">
    <property type="entry name" value="SENSOR HISTIDINE KINASE YPDA"/>
    <property type="match status" value="1"/>
</dbReference>
<keyword evidence="4" id="KW-0597">Phosphoprotein</keyword>
<dbReference type="eggNOG" id="COG2972">
    <property type="taxonomic scope" value="Bacteria"/>
</dbReference>
<dbReference type="SMART" id="SM00304">
    <property type="entry name" value="HAMP"/>
    <property type="match status" value="1"/>
</dbReference>
<dbReference type="HOGENOM" id="CLU_020473_5_1_12"/>
<feature type="coiled-coil region" evidence="7">
    <location>
        <begin position="251"/>
        <end position="281"/>
    </location>
</feature>
<evidence type="ECO:0000256" key="5">
    <source>
        <dbReference type="ARBA" id="ARBA00022679"/>
    </source>
</evidence>
<keyword evidence="12" id="KW-1185">Reference proteome</keyword>
<dbReference type="InterPro" id="IPR003660">
    <property type="entry name" value="HAMP_dom"/>
</dbReference>